<dbReference type="AlphaFoldDB" id="A0AB37UIM0"/>
<dbReference type="Proteomes" id="UP000282574">
    <property type="component" value="Unassembled WGS sequence"/>
</dbReference>
<name>A0AB37UIM0_9CYAN</name>
<protein>
    <submittedName>
        <fullName evidence="1">Uncharacterized protein</fullName>
    </submittedName>
</protein>
<proteinExistence type="predicted"/>
<sequence>MVSPENENTEERQIRLPQRFTLAGRSNRADVEVLQQAPRAAEQAITDFKTQMIGDSIELLPNFGSESLVGLMALIYTYLKKATLPVMDYSRTLFPLLSRTNFSSMFAMLPDNDRVPFIEDPQRFVNINLNAAQMVGTSGTAFFTGGFPYNPSLNAWSASITRQSWLYNIPQGTDRLNQLAKFGDRREQVGQTHLFKNDTITDAPILELRRMKGDIGTNNWKDLALDVFDFVVKLNDLKTQRFESLRFNIRNQK</sequence>
<reference evidence="1 2" key="1">
    <citation type="journal article" date="2019" name="Genome Biol. Evol.">
        <title>Day and night: Metabolic profiles and evolutionary relationships of six axenic non-marine cyanobacteria.</title>
        <authorList>
            <person name="Will S.E."/>
            <person name="Henke P."/>
            <person name="Boedeker C."/>
            <person name="Huang S."/>
            <person name="Brinkmann H."/>
            <person name="Rohde M."/>
            <person name="Jarek M."/>
            <person name="Friedl T."/>
            <person name="Seufert S."/>
            <person name="Schumacher M."/>
            <person name="Overmann J."/>
            <person name="Neumann-Schaal M."/>
            <person name="Petersen J."/>
        </authorList>
    </citation>
    <scope>NUCLEOTIDE SEQUENCE [LARGE SCALE GENOMIC DNA]</scope>
    <source>
        <strain evidence="1 2">SAG 39.79</strain>
    </source>
</reference>
<evidence type="ECO:0000313" key="1">
    <source>
        <dbReference type="EMBL" id="RUT11237.1"/>
    </source>
</evidence>
<gene>
    <name evidence="1" type="ORF">DSM107010_35060</name>
</gene>
<dbReference type="EMBL" id="RSCK01000029">
    <property type="protein sequence ID" value="RUT11237.1"/>
    <property type="molecule type" value="Genomic_DNA"/>
</dbReference>
<accession>A0AB37UIM0</accession>
<organism evidence="1 2">
    <name type="scientific">Chroococcidiopsis cubana SAG 39.79</name>
    <dbReference type="NCBI Taxonomy" id="388085"/>
    <lineage>
        <taxon>Bacteria</taxon>
        <taxon>Bacillati</taxon>
        <taxon>Cyanobacteriota</taxon>
        <taxon>Cyanophyceae</taxon>
        <taxon>Chroococcidiopsidales</taxon>
        <taxon>Chroococcidiopsidaceae</taxon>
        <taxon>Chroococcidiopsis</taxon>
    </lineage>
</organism>
<evidence type="ECO:0000313" key="2">
    <source>
        <dbReference type="Proteomes" id="UP000282574"/>
    </source>
</evidence>
<keyword evidence="2" id="KW-1185">Reference proteome</keyword>
<comment type="caution">
    <text evidence="1">The sequence shown here is derived from an EMBL/GenBank/DDBJ whole genome shotgun (WGS) entry which is preliminary data.</text>
</comment>